<dbReference type="Proteomes" id="UP000324800">
    <property type="component" value="Unassembled WGS sequence"/>
</dbReference>
<dbReference type="GO" id="GO:0005737">
    <property type="term" value="C:cytoplasm"/>
    <property type="evidence" value="ECO:0007669"/>
    <property type="project" value="TreeGrafter"/>
</dbReference>
<dbReference type="InterPro" id="IPR011009">
    <property type="entry name" value="Kinase-like_dom_sf"/>
</dbReference>
<keyword evidence="2 3" id="KW-0067">ATP-binding</keyword>
<reference evidence="6 7" key="1">
    <citation type="submission" date="2019-03" db="EMBL/GenBank/DDBJ databases">
        <title>Single cell metagenomics reveals metabolic interactions within the superorganism composed of flagellate Streblomastix strix and complex community of Bacteroidetes bacteria on its surface.</title>
        <authorList>
            <person name="Treitli S.C."/>
            <person name="Kolisko M."/>
            <person name="Husnik F."/>
            <person name="Keeling P."/>
            <person name="Hampl V."/>
        </authorList>
    </citation>
    <scope>NUCLEOTIDE SEQUENCE [LARGE SCALE GENOMIC DNA]</scope>
    <source>
        <strain evidence="6">ST1C</strain>
    </source>
</reference>
<dbReference type="SUPFAM" id="SSF56112">
    <property type="entry name" value="Protein kinase-like (PK-like)"/>
    <property type="match status" value="1"/>
</dbReference>
<comment type="caution">
    <text evidence="6">The sequence shown here is derived from an EMBL/GenBank/DDBJ whole genome shotgun (WGS) entry which is preliminary data.</text>
</comment>
<keyword evidence="1 3" id="KW-0547">Nucleotide-binding</keyword>
<evidence type="ECO:0000256" key="1">
    <source>
        <dbReference type="ARBA" id="ARBA00022741"/>
    </source>
</evidence>
<protein>
    <submittedName>
        <fullName evidence="6">Putative CAMK/RAD53 protein kinase Cds1</fullName>
    </submittedName>
</protein>
<feature type="domain" description="Protein kinase" evidence="5">
    <location>
        <begin position="12"/>
        <end position="277"/>
    </location>
</feature>
<evidence type="ECO:0000313" key="6">
    <source>
        <dbReference type="EMBL" id="KAA6393282.1"/>
    </source>
</evidence>
<dbReference type="PROSITE" id="PS00108">
    <property type="entry name" value="PROTEIN_KINASE_ST"/>
    <property type="match status" value="1"/>
</dbReference>
<evidence type="ECO:0000256" key="3">
    <source>
        <dbReference type="PROSITE-ProRule" id="PRU10141"/>
    </source>
</evidence>
<comment type="similarity">
    <text evidence="4">Belongs to the protein kinase superfamily.</text>
</comment>
<dbReference type="Gene3D" id="1.10.510.10">
    <property type="entry name" value="Transferase(Phosphotransferase) domain 1"/>
    <property type="match status" value="1"/>
</dbReference>
<dbReference type="PROSITE" id="PS00107">
    <property type="entry name" value="PROTEIN_KINASE_ATP"/>
    <property type="match status" value="1"/>
</dbReference>
<accession>A0A5J4WFJ5</accession>
<dbReference type="Pfam" id="PF00069">
    <property type="entry name" value="Pkinase"/>
    <property type="match status" value="1"/>
</dbReference>
<dbReference type="AlphaFoldDB" id="A0A5J4WFJ5"/>
<gene>
    <name evidence="6" type="ORF">EZS28_011191</name>
</gene>
<dbReference type="GO" id="GO:0010506">
    <property type="term" value="P:regulation of autophagy"/>
    <property type="evidence" value="ECO:0007669"/>
    <property type="project" value="InterPro"/>
</dbReference>
<dbReference type="InterPro" id="IPR008271">
    <property type="entry name" value="Ser/Thr_kinase_AS"/>
</dbReference>
<dbReference type="PANTHER" id="PTHR24348">
    <property type="entry name" value="SERINE/THREONINE-PROTEIN KINASE UNC-51-RELATED"/>
    <property type="match status" value="1"/>
</dbReference>
<keyword evidence="6" id="KW-0418">Kinase</keyword>
<keyword evidence="6" id="KW-0808">Transferase</keyword>
<dbReference type="CDD" id="cd14014">
    <property type="entry name" value="STKc_PknB_like"/>
    <property type="match status" value="1"/>
</dbReference>
<evidence type="ECO:0000256" key="4">
    <source>
        <dbReference type="RuleBase" id="RU000304"/>
    </source>
</evidence>
<dbReference type="PROSITE" id="PS50011">
    <property type="entry name" value="PROTEIN_KINASE_DOM"/>
    <property type="match status" value="1"/>
</dbReference>
<organism evidence="6 7">
    <name type="scientific">Streblomastix strix</name>
    <dbReference type="NCBI Taxonomy" id="222440"/>
    <lineage>
        <taxon>Eukaryota</taxon>
        <taxon>Metamonada</taxon>
        <taxon>Preaxostyla</taxon>
        <taxon>Oxymonadida</taxon>
        <taxon>Streblomastigidae</taxon>
        <taxon>Streblomastix</taxon>
    </lineage>
</organism>
<dbReference type="GO" id="GO:0004674">
    <property type="term" value="F:protein serine/threonine kinase activity"/>
    <property type="evidence" value="ECO:0007669"/>
    <property type="project" value="UniProtKB-KW"/>
</dbReference>
<dbReference type="GO" id="GO:0005524">
    <property type="term" value="F:ATP binding"/>
    <property type="evidence" value="ECO:0007669"/>
    <property type="project" value="UniProtKB-UniRule"/>
</dbReference>
<dbReference type="SMART" id="SM00220">
    <property type="entry name" value="S_TKc"/>
    <property type="match status" value="1"/>
</dbReference>
<feature type="binding site" evidence="3">
    <location>
        <position position="40"/>
    </location>
    <ligand>
        <name>ATP</name>
        <dbReference type="ChEBI" id="CHEBI:30616"/>
    </ligand>
</feature>
<sequence>MEQSELLKSEGFQVFRTIGHGQFGQVFLVHRPELGFVVAKVMDTSNFDQNEWDVAGILKDVPPEICPFFVRSILAKQCNQMTIILMEFANLGNLQRIIDANIDISIPIIRVIMQQLLYGLFYIHSKGIVHRDIKPANIMLHSPPGSGRVITKIGDFGEVKIKKRIDYLTLMTLRGTLPYMPPEMFLALDIDKVQADQKVDIWSLGITFYQIVTHTFPFQAPSNQAINLFLEQYRKTGILNRPPSIKDKNLWNLITQMLKFDPKERISASDALKHPFFTSYQAKKEITEEQFNLAQIALDAQRNGNKEITQFDTNDQFQFQQLNMK</sequence>
<dbReference type="InterPro" id="IPR017441">
    <property type="entry name" value="Protein_kinase_ATP_BS"/>
</dbReference>
<evidence type="ECO:0000256" key="2">
    <source>
        <dbReference type="ARBA" id="ARBA00022840"/>
    </source>
</evidence>
<dbReference type="InterPro" id="IPR000719">
    <property type="entry name" value="Prot_kinase_dom"/>
</dbReference>
<evidence type="ECO:0000313" key="7">
    <source>
        <dbReference type="Proteomes" id="UP000324800"/>
    </source>
</evidence>
<keyword evidence="4" id="KW-0723">Serine/threonine-protein kinase</keyword>
<dbReference type="EMBL" id="SNRW01002282">
    <property type="protein sequence ID" value="KAA6393282.1"/>
    <property type="molecule type" value="Genomic_DNA"/>
</dbReference>
<dbReference type="InterPro" id="IPR045269">
    <property type="entry name" value="Atg1-like"/>
</dbReference>
<name>A0A5J4WFJ5_9EUKA</name>
<evidence type="ECO:0000259" key="5">
    <source>
        <dbReference type="PROSITE" id="PS50011"/>
    </source>
</evidence>
<dbReference type="OrthoDB" id="347657at2759"/>
<proteinExistence type="inferred from homology"/>